<comment type="subcellular location">
    <subcellularLocation>
        <location evidence="1">Nucleus</location>
    </subcellularLocation>
</comment>
<keyword evidence="2" id="KW-0479">Metal-binding</keyword>
<dbReference type="GO" id="GO:0006351">
    <property type="term" value="P:DNA-templated transcription"/>
    <property type="evidence" value="ECO:0007669"/>
    <property type="project" value="InterPro"/>
</dbReference>
<accession>A0AAE9WHD2</accession>
<dbReference type="PROSITE" id="PS50048">
    <property type="entry name" value="ZN2_CY6_FUNGAL_2"/>
    <property type="match status" value="1"/>
</dbReference>
<dbReference type="CDD" id="cd00067">
    <property type="entry name" value="GAL4"/>
    <property type="match status" value="1"/>
</dbReference>
<evidence type="ECO:0000256" key="3">
    <source>
        <dbReference type="ARBA" id="ARBA00022833"/>
    </source>
</evidence>
<evidence type="ECO:0000313" key="10">
    <source>
        <dbReference type="Proteomes" id="UP001212411"/>
    </source>
</evidence>
<keyword evidence="10" id="KW-1185">Reference proteome</keyword>
<dbReference type="AlphaFoldDB" id="A0AAE9WHD2"/>
<dbReference type="GO" id="GO:0000981">
    <property type="term" value="F:DNA-binding transcription factor activity, RNA polymerase II-specific"/>
    <property type="evidence" value="ECO:0007669"/>
    <property type="project" value="InterPro"/>
</dbReference>
<dbReference type="InterPro" id="IPR052202">
    <property type="entry name" value="Yeast_MetPath_Reg"/>
</dbReference>
<dbReference type="InterPro" id="IPR001138">
    <property type="entry name" value="Zn2Cys6_DnaBD"/>
</dbReference>
<keyword evidence="4" id="KW-0805">Transcription regulation</keyword>
<dbReference type="PANTHER" id="PTHR47782">
    <property type="entry name" value="ZN(II)2CYS6 TRANSCRIPTION FACTOR (EUROFUNG)-RELATED"/>
    <property type="match status" value="1"/>
</dbReference>
<dbReference type="EMBL" id="CP115612">
    <property type="protein sequence ID" value="WBW74588.1"/>
    <property type="molecule type" value="Genomic_DNA"/>
</dbReference>
<dbReference type="InterPro" id="IPR036864">
    <property type="entry name" value="Zn2-C6_fun-type_DNA-bd_sf"/>
</dbReference>
<evidence type="ECO:0000256" key="6">
    <source>
        <dbReference type="ARBA" id="ARBA00023163"/>
    </source>
</evidence>
<feature type="domain" description="Zn(2)-C6 fungal-type" evidence="8">
    <location>
        <begin position="57"/>
        <end position="87"/>
    </location>
</feature>
<dbReference type="Pfam" id="PF04082">
    <property type="entry name" value="Fungal_trans"/>
    <property type="match status" value="1"/>
</dbReference>
<evidence type="ECO:0000259" key="8">
    <source>
        <dbReference type="PROSITE" id="PS50048"/>
    </source>
</evidence>
<evidence type="ECO:0000256" key="5">
    <source>
        <dbReference type="ARBA" id="ARBA00023125"/>
    </source>
</evidence>
<dbReference type="GO" id="GO:0043565">
    <property type="term" value="F:sequence-specific DNA binding"/>
    <property type="evidence" value="ECO:0007669"/>
    <property type="project" value="TreeGrafter"/>
</dbReference>
<evidence type="ECO:0000256" key="7">
    <source>
        <dbReference type="ARBA" id="ARBA00023242"/>
    </source>
</evidence>
<evidence type="ECO:0000256" key="4">
    <source>
        <dbReference type="ARBA" id="ARBA00023015"/>
    </source>
</evidence>
<name>A0AAE9WHD2_9SCHI</name>
<dbReference type="PANTHER" id="PTHR47782:SF12">
    <property type="entry name" value="ZN(II)2CYS6 TRANSCRIPTION FACTOR (EUROFUNG)"/>
    <property type="match status" value="1"/>
</dbReference>
<dbReference type="RefSeq" id="XP_056038831.1">
    <property type="nucleotide sequence ID" value="XM_056182823.1"/>
</dbReference>
<protein>
    <submittedName>
        <fullName evidence="9">Fungal specific transcription factor domain-containing protein</fullName>
    </submittedName>
</protein>
<dbReference type="Gene3D" id="4.10.240.10">
    <property type="entry name" value="Zn(2)-C6 fungal-type DNA-binding domain"/>
    <property type="match status" value="1"/>
</dbReference>
<evidence type="ECO:0000256" key="2">
    <source>
        <dbReference type="ARBA" id="ARBA00022723"/>
    </source>
</evidence>
<dbReference type="PROSITE" id="PS00463">
    <property type="entry name" value="ZN2_CY6_FUNGAL_1"/>
    <property type="match status" value="1"/>
</dbReference>
<evidence type="ECO:0000313" key="9">
    <source>
        <dbReference type="EMBL" id="WBW74588.1"/>
    </source>
</evidence>
<dbReference type="GO" id="GO:0045944">
    <property type="term" value="P:positive regulation of transcription by RNA polymerase II"/>
    <property type="evidence" value="ECO:0007669"/>
    <property type="project" value="TreeGrafter"/>
</dbReference>
<sequence>MQETHSNEGQLPSTSSTLGAFENTASNRVSFSPNSDLSIQFKSTQRQRPASRRALRACTRCHVRRTKCDARRPSCSSCMKAGSDCIMPDGFLMTEQETYSLVCRVQWLETILSDTGINASAIPTGATVTIPTLPSSPTNSECDESEIMSMYLQEKNLTNYMHALILDFPVPTSFDSQSAGSHENCFEKDHYIGPSSGKMIANCLSGEAERNGFTVNFPSFQKEIPFNISLREIPFSESLYLLPNRDSIHALLTAVIHHFVSFPFINLKSFSELFVGVYENGSSSSAYQLYEANMCLAIGSSLIGKDCSDYFWKSIHFLSKSRCPYSFDHLRELLYLGIFSLLESVPGLDSYGIIRKIGAIAIALGLHREATYTSSEIPNSLTELMRRCFWSFYSLDRILASSMGRPVSISDSSIDVKMFSSVTDIGESASIADLNATGWNLELSVHIINLRRFTSNVLNELYQAHITIEKGIQQRLHTKLDEWKCELKQYADASLGSTRAYLELEYLENLMLVYRSTIELNHTDISACIICLSSASSWIKNAGIIRQRGIPQLKPIIKGNIIAVFTLVWAYLTCSEKGLFIFSQSAVVADINCAWRTLKSVEKKNCKGIIEAITILERLQSWISGDKDFKTHPEIDTMAFEDFDIDNHISLWLKHFSGSKGPT</sequence>
<dbReference type="CDD" id="cd12148">
    <property type="entry name" value="fungal_TF_MHR"/>
    <property type="match status" value="1"/>
</dbReference>
<evidence type="ECO:0000256" key="1">
    <source>
        <dbReference type="ARBA" id="ARBA00004123"/>
    </source>
</evidence>
<dbReference type="KEGG" id="som:SOMG_04036"/>
<dbReference type="GO" id="GO:0005634">
    <property type="term" value="C:nucleus"/>
    <property type="evidence" value="ECO:0007669"/>
    <property type="project" value="UniProtKB-SubCell"/>
</dbReference>
<dbReference type="Pfam" id="PF00172">
    <property type="entry name" value="Zn_clus"/>
    <property type="match status" value="1"/>
</dbReference>
<dbReference type="SMART" id="SM00906">
    <property type="entry name" value="Fungal_trans"/>
    <property type="match status" value="1"/>
</dbReference>
<keyword evidence="6" id="KW-0804">Transcription</keyword>
<proteinExistence type="predicted"/>
<dbReference type="GO" id="GO:0008270">
    <property type="term" value="F:zinc ion binding"/>
    <property type="evidence" value="ECO:0007669"/>
    <property type="project" value="InterPro"/>
</dbReference>
<gene>
    <name evidence="9" type="ORF">SOMG_04036</name>
</gene>
<keyword evidence="5" id="KW-0238">DNA-binding</keyword>
<dbReference type="InterPro" id="IPR007219">
    <property type="entry name" value="XnlR_reg_dom"/>
</dbReference>
<organism evidence="9 10">
    <name type="scientific">Schizosaccharomyces osmophilus</name>
    <dbReference type="NCBI Taxonomy" id="2545709"/>
    <lineage>
        <taxon>Eukaryota</taxon>
        <taxon>Fungi</taxon>
        <taxon>Dikarya</taxon>
        <taxon>Ascomycota</taxon>
        <taxon>Taphrinomycotina</taxon>
        <taxon>Schizosaccharomycetes</taxon>
        <taxon>Schizosaccharomycetales</taxon>
        <taxon>Schizosaccharomycetaceae</taxon>
        <taxon>Schizosaccharomyces</taxon>
    </lineage>
</organism>
<keyword evidence="3" id="KW-0862">Zinc</keyword>
<dbReference type="GeneID" id="80877512"/>
<dbReference type="Proteomes" id="UP001212411">
    <property type="component" value="Chromosome 2"/>
</dbReference>
<reference evidence="9 10" key="1">
    <citation type="journal article" date="2023" name="G3 (Bethesda)">
        <title>A high-quality reference genome for the fission yeast Schizosaccharomyces osmophilus.</title>
        <authorList>
            <person name="Jia G.S."/>
            <person name="Zhang W.C."/>
            <person name="Liang Y."/>
            <person name="Liu X.H."/>
            <person name="Rhind N."/>
            <person name="Pidoux A."/>
            <person name="Brysch-Herzberg M."/>
            <person name="Du L.L."/>
        </authorList>
    </citation>
    <scope>NUCLEOTIDE SEQUENCE [LARGE SCALE GENOMIC DNA]</scope>
    <source>
        <strain evidence="9 10">CBS 15793</strain>
    </source>
</reference>
<dbReference type="SUPFAM" id="SSF57701">
    <property type="entry name" value="Zn2/Cys6 DNA-binding domain"/>
    <property type="match status" value="1"/>
</dbReference>
<dbReference type="SMART" id="SM00066">
    <property type="entry name" value="GAL4"/>
    <property type="match status" value="1"/>
</dbReference>
<keyword evidence="7" id="KW-0539">Nucleus</keyword>